<keyword evidence="2 11" id="KW-0678">Repressor</keyword>
<keyword evidence="6 11" id="KW-0694">RNA-binding</keyword>
<evidence type="ECO:0000256" key="1">
    <source>
        <dbReference type="ARBA" id="ARBA00010531"/>
    </source>
</evidence>
<name>A0A4D6XR20_9GAMM</name>
<keyword evidence="7 11" id="KW-0689">Ribosomal protein</keyword>
<evidence type="ECO:0000256" key="4">
    <source>
        <dbReference type="ARBA" id="ARBA00022730"/>
    </source>
</evidence>
<dbReference type="OrthoDB" id="9803740at2"/>
<dbReference type="InterPro" id="IPR023674">
    <property type="entry name" value="Ribosomal_uL1-like"/>
</dbReference>
<dbReference type="GO" id="GO:0019843">
    <property type="term" value="F:rRNA binding"/>
    <property type="evidence" value="ECO:0007669"/>
    <property type="project" value="UniProtKB-UniRule"/>
</dbReference>
<keyword evidence="14" id="KW-1185">Reference proteome</keyword>
<dbReference type="EMBL" id="CP033012">
    <property type="protein sequence ID" value="QCI19176.1"/>
    <property type="molecule type" value="Genomic_DNA"/>
</dbReference>
<accession>A0A4D6XR20</accession>
<dbReference type="Pfam" id="PF00687">
    <property type="entry name" value="Ribosomal_L1"/>
    <property type="match status" value="1"/>
</dbReference>
<dbReference type="SUPFAM" id="SSF56808">
    <property type="entry name" value="Ribosomal protein L1"/>
    <property type="match status" value="1"/>
</dbReference>
<dbReference type="PIRSF" id="PIRSF002155">
    <property type="entry name" value="Ribosomal_L1"/>
    <property type="match status" value="1"/>
</dbReference>
<dbReference type="GO" id="GO:0000049">
    <property type="term" value="F:tRNA binding"/>
    <property type="evidence" value="ECO:0007669"/>
    <property type="project" value="UniProtKB-KW"/>
</dbReference>
<keyword evidence="5 11" id="KW-0810">Translation regulation</keyword>
<dbReference type="GO" id="GO:0006412">
    <property type="term" value="P:translation"/>
    <property type="evidence" value="ECO:0007669"/>
    <property type="project" value="UniProtKB-UniRule"/>
</dbReference>
<evidence type="ECO:0000256" key="2">
    <source>
        <dbReference type="ARBA" id="ARBA00022491"/>
    </source>
</evidence>
<evidence type="ECO:0000256" key="12">
    <source>
        <dbReference type="RuleBase" id="RU000659"/>
    </source>
</evidence>
<dbReference type="FunFam" id="3.40.50.790:FF:000001">
    <property type="entry name" value="50S ribosomal protein L1"/>
    <property type="match status" value="1"/>
</dbReference>
<dbReference type="HAMAP" id="MF_01318_B">
    <property type="entry name" value="Ribosomal_uL1_B"/>
    <property type="match status" value="1"/>
</dbReference>
<comment type="subunit">
    <text evidence="11">Part of the 50S ribosomal subunit.</text>
</comment>
<protein>
    <recommendedName>
        <fullName evidence="9 11">Large ribosomal subunit protein uL1</fullName>
    </recommendedName>
</protein>
<dbReference type="Gene3D" id="3.40.50.790">
    <property type="match status" value="1"/>
</dbReference>
<dbReference type="GO" id="GO:0006417">
    <property type="term" value="P:regulation of translation"/>
    <property type="evidence" value="ECO:0007669"/>
    <property type="project" value="UniProtKB-KW"/>
</dbReference>
<dbReference type="InterPro" id="IPR028364">
    <property type="entry name" value="Ribosomal_uL1/biogenesis"/>
</dbReference>
<dbReference type="AlphaFoldDB" id="A0A4D6XR20"/>
<organism evidence="13 14">
    <name type="scientific">Buchnera aphidicola</name>
    <name type="common">Anoecia oenotherae</name>
    <dbReference type="NCBI Taxonomy" id="1241833"/>
    <lineage>
        <taxon>Bacteria</taxon>
        <taxon>Pseudomonadati</taxon>
        <taxon>Pseudomonadota</taxon>
        <taxon>Gammaproteobacteria</taxon>
        <taxon>Enterobacterales</taxon>
        <taxon>Erwiniaceae</taxon>
        <taxon>Buchnera</taxon>
    </lineage>
</organism>
<dbReference type="NCBIfam" id="TIGR01169">
    <property type="entry name" value="rplA_bact"/>
    <property type="match status" value="1"/>
</dbReference>
<gene>
    <name evidence="11" type="primary">rplA</name>
    <name evidence="13" type="ORF">D9V65_00165</name>
</gene>
<keyword evidence="4 11" id="KW-0699">rRNA-binding</keyword>
<dbReference type="GO" id="GO:0022625">
    <property type="term" value="C:cytosolic large ribosomal subunit"/>
    <property type="evidence" value="ECO:0007669"/>
    <property type="project" value="TreeGrafter"/>
</dbReference>
<evidence type="ECO:0000313" key="13">
    <source>
        <dbReference type="EMBL" id="QCI19176.1"/>
    </source>
</evidence>
<reference evidence="13 14" key="1">
    <citation type="submission" date="2018-10" db="EMBL/GenBank/DDBJ databases">
        <title>Comparative functional genomics of the obligate endosymbiont Buchnera aphidicola.</title>
        <authorList>
            <person name="Chong R.A."/>
        </authorList>
    </citation>
    <scope>NUCLEOTIDE SEQUENCE [LARGE SCALE GENOMIC DNA]</scope>
    <source>
        <strain evidence="13 14">Aoe</strain>
    </source>
</reference>
<evidence type="ECO:0000256" key="8">
    <source>
        <dbReference type="ARBA" id="ARBA00023274"/>
    </source>
</evidence>
<dbReference type="Proteomes" id="UP000298677">
    <property type="component" value="Chromosome"/>
</dbReference>
<dbReference type="PROSITE" id="PS01199">
    <property type="entry name" value="RIBOSOMAL_L1"/>
    <property type="match status" value="1"/>
</dbReference>
<dbReference type="InterPro" id="IPR002143">
    <property type="entry name" value="Ribosomal_uL1"/>
</dbReference>
<evidence type="ECO:0000256" key="11">
    <source>
        <dbReference type="HAMAP-Rule" id="MF_01318"/>
    </source>
</evidence>
<dbReference type="PANTHER" id="PTHR36427">
    <property type="entry name" value="54S RIBOSOMAL PROTEIN L1, MITOCHONDRIAL"/>
    <property type="match status" value="1"/>
</dbReference>
<dbReference type="GO" id="GO:0003735">
    <property type="term" value="F:structural constituent of ribosome"/>
    <property type="evidence" value="ECO:0007669"/>
    <property type="project" value="InterPro"/>
</dbReference>
<comment type="similarity">
    <text evidence="1 11 12">Belongs to the universal ribosomal protein uL1 family.</text>
</comment>
<evidence type="ECO:0000256" key="10">
    <source>
        <dbReference type="ARBA" id="ARBA00059110"/>
    </source>
</evidence>
<proteinExistence type="inferred from homology"/>
<keyword evidence="3 11" id="KW-0820">tRNA-binding</keyword>
<keyword evidence="8 11" id="KW-0687">Ribonucleoprotein</keyword>
<dbReference type="CDD" id="cd00403">
    <property type="entry name" value="Ribosomal_L1"/>
    <property type="match status" value="1"/>
</dbReference>
<comment type="function">
    <text evidence="11">Binds directly to 23S rRNA. The L1 stalk is quite mobile in the ribosome, and is involved in E site tRNA release.</text>
</comment>
<evidence type="ECO:0000313" key="14">
    <source>
        <dbReference type="Proteomes" id="UP000298677"/>
    </source>
</evidence>
<dbReference type="InterPro" id="IPR005878">
    <property type="entry name" value="Ribosom_uL1_bac-type"/>
</dbReference>
<evidence type="ECO:0000256" key="6">
    <source>
        <dbReference type="ARBA" id="ARBA00022884"/>
    </source>
</evidence>
<dbReference type="PANTHER" id="PTHR36427:SF3">
    <property type="entry name" value="LARGE RIBOSOMAL SUBUNIT PROTEIN UL1M"/>
    <property type="match status" value="1"/>
</dbReference>
<evidence type="ECO:0000256" key="3">
    <source>
        <dbReference type="ARBA" id="ARBA00022555"/>
    </source>
</evidence>
<dbReference type="Gene3D" id="3.30.190.20">
    <property type="match status" value="1"/>
</dbReference>
<evidence type="ECO:0000256" key="7">
    <source>
        <dbReference type="ARBA" id="ARBA00022980"/>
    </source>
</evidence>
<dbReference type="InterPro" id="IPR023673">
    <property type="entry name" value="Ribosomal_uL1_CS"/>
</dbReference>
<sequence length="234" mass="25733">MKRMSKRMKRIYENIDIKNHYNIATGLSLLKKTSYSKFVESVDVSIHLGIDSKQSNQNVKGTVTYPFGLGKSRIVVVFTQELNSQIAKESGADFVGMEGLAEKIKNKKIKPDVVIASPDAMNIVGKLGPFLGPRGLMPNPKLGTVTDNIKNAIINAKKGQFYYKNDKNGIIHAAIGNVSFTENNLQENLLTLLLALRKSKPVHSKGQFIQKISLSTTMGISIVVDKSSLNISLI</sequence>
<evidence type="ECO:0000256" key="9">
    <source>
        <dbReference type="ARBA" id="ARBA00035241"/>
    </source>
</evidence>
<dbReference type="InterPro" id="IPR016095">
    <property type="entry name" value="Ribosomal_uL1_3-a/b-sand"/>
</dbReference>
<evidence type="ECO:0000256" key="5">
    <source>
        <dbReference type="ARBA" id="ARBA00022845"/>
    </source>
</evidence>
<comment type="function">
    <text evidence="10 11">Protein L1 is also a translational repressor protein, it controls the translation of the L11 operon by binding to its mRNA.</text>
</comment>